<reference evidence="1 2" key="1">
    <citation type="submission" date="2019-06" db="EMBL/GenBank/DDBJ databases">
        <title>Sequencing the genomes of 1000 actinobacteria strains.</title>
        <authorList>
            <person name="Klenk H.-P."/>
        </authorList>
    </citation>
    <scope>NUCLEOTIDE SEQUENCE [LARGE SCALE GENOMIC DNA]</scope>
    <source>
        <strain evidence="1 2">DSM 102200</strain>
    </source>
</reference>
<keyword evidence="2" id="KW-1185">Reference proteome</keyword>
<protein>
    <submittedName>
        <fullName evidence="1">Uncharacterized protein</fullName>
    </submittedName>
</protein>
<organism evidence="1 2">
    <name type="scientific">Actinoallomurus bryophytorum</name>
    <dbReference type="NCBI Taxonomy" id="1490222"/>
    <lineage>
        <taxon>Bacteria</taxon>
        <taxon>Bacillati</taxon>
        <taxon>Actinomycetota</taxon>
        <taxon>Actinomycetes</taxon>
        <taxon>Streptosporangiales</taxon>
        <taxon>Thermomonosporaceae</taxon>
        <taxon>Actinoallomurus</taxon>
    </lineage>
</organism>
<evidence type="ECO:0000313" key="2">
    <source>
        <dbReference type="Proteomes" id="UP000316096"/>
    </source>
</evidence>
<sequence length="84" mass="9250">MALTDDPGKRGRSYDSTRCVYVGMSTDALTFTVPRTLSHGSYFVSPIGRPRITRIMTGPKLNTFVDPEAAGARAEDRLPKLTIF</sequence>
<dbReference type="Proteomes" id="UP000316096">
    <property type="component" value="Unassembled WGS sequence"/>
</dbReference>
<comment type="caution">
    <text evidence="1">The sequence shown here is derived from an EMBL/GenBank/DDBJ whole genome shotgun (WGS) entry which is preliminary data.</text>
</comment>
<dbReference type="EMBL" id="VFOZ01000001">
    <property type="protein sequence ID" value="TQL95710.1"/>
    <property type="molecule type" value="Genomic_DNA"/>
</dbReference>
<gene>
    <name evidence="1" type="ORF">FB559_1218</name>
</gene>
<name>A0A543CFD7_9ACTN</name>
<accession>A0A543CFD7</accession>
<dbReference type="AlphaFoldDB" id="A0A543CFD7"/>
<proteinExistence type="predicted"/>
<evidence type="ECO:0000313" key="1">
    <source>
        <dbReference type="EMBL" id="TQL95710.1"/>
    </source>
</evidence>